<dbReference type="AlphaFoldDB" id="A0A4Z2FR57"/>
<comment type="caution">
    <text evidence="2">The sequence shown here is derived from an EMBL/GenBank/DDBJ whole genome shotgun (WGS) entry which is preliminary data.</text>
</comment>
<reference evidence="2 3" key="1">
    <citation type="submission" date="2019-03" db="EMBL/GenBank/DDBJ databases">
        <title>First draft genome of Liparis tanakae, snailfish: a comprehensive survey of snailfish specific genes.</title>
        <authorList>
            <person name="Kim W."/>
            <person name="Song I."/>
            <person name="Jeong J.-H."/>
            <person name="Kim D."/>
            <person name="Kim S."/>
            <person name="Ryu S."/>
            <person name="Song J.Y."/>
            <person name="Lee S.K."/>
        </authorList>
    </citation>
    <scope>NUCLEOTIDE SEQUENCE [LARGE SCALE GENOMIC DNA]</scope>
    <source>
        <tissue evidence="2">Muscle</tissue>
    </source>
</reference>
<protein>
    <submittedName>
        <fullName evidence="2">Uncharacterized protein</fullName>
    </submittedName>
</protein>
<feature type="compositionally biased region" description="Low complexity" evidence="1">
    <location>
        <begin position="149"/>
        <end position="159"/>
    </location>
</feature>
<accession>A0A4Z2FR57</accession>
<organism evidence="2 3">
    <name type="scientific">Liparis tanakae</name>
    <name type="common">Tanaka's snailfish</name>
    <dbReference type="NCBI Taxonomy" id="230148"/>
    <lineage>
        <taxon>Eukaryota</taxon>
        <taxon>Metazoa</taxon>
        <taxon>Chordata</taxon>
        <taxon>Craniata</taxon>
        <taxon>Vertebrata</taxon>
        <taxon>Euteleostomi</taxon>
        <taxon>Actinopterygii</taxon>
        <taxon>Neopterygii</taxon>
        <taxon>Teleostei</taxon>
        <taxon>Neoteleostei</taxon>
        <taxon>Acanthomorphata</taxon>
        <taxon>Eupercaria</taxon>
        <taxon>Perciformes</taxon>
        <taxon>Cottioidei</taxon>
        <taxon>Cottales</taxon>
        <taxon>Liparidae</taxon>
        <taxon>Liparis</taxon>
    </lineage>
</organism>
<gene>
    <name evidence="2" type="ORF">EYF80_046933</name>
</gene>
<proteinExistence type="predicted"/>
<evidence type="ECO:0000313" key="2">
    <source>
        <dbReference type="EMBL" id="TNN42862.1"/>
    </source>
</evidence>
<dbReference type="EMBL" id="SRLO01001006">
    <property type="protein sequence ID" value="TNN42862.1"/>
    <property type="molecule type" value="Genomic_DNA"/>
</dbReference>
<name>A0A4Z2FR57_9TELE</name>
<sequence>MEAFFGSLGSRRDCVAHSPIFFMSYSPDAPMYETASRRPRPLTRDRLMLWGQLRILRLKICPKLTLKSALSARPAVRDTSLLLYRILAKTERRDTSSRRATSGLRGGDTVRRRAPWRRSLWSLRAAPVPGAQLRGRDGAGGRQLRHQDGVAGPAPDPGGLLSDAPLHGRQVGRLGGLRLRGAVLNGAF</sequence>
<feature type="region of interest" description="Disordered" evidence="1">
    <location>
        <begin position="131"/>
        <end position="161"/>
    </location>
</feature>
<dbReference type="Proteomes" id="UP000314294">
    <property type="component" value="Unassembled WGS sequence"/>
</dbReference>
<evidence type="ECO:0000313" key="3">
    <source>
        <dbReference type="Proteomes" id="UP000314294"/>
    </source>
</evidence>
<evidence type="ECO:0000256" key="1">
    <source>
        <dbReference type="SAM" id="MobiDB-lite"/>
    </source>
</evidence>
<keyword evidence="3" id="KW-1185">Reference proteome</keyword>